<evidence type="ECO:0000256" key="4">
    <source>
        <dbReference type="ARBA" id="ARBA00022676"/>
    </source>
</evidence>
<keyword evidence="3" id="KW-0028">Amino-acid biosynthesis</keyword>
<organism evidence="10">
    <name type="scientific">Salix viminalis</name>
    <name type="common">Common osier</name>
    <name type="synonym">Basket willow</name>
    <dbReference type="NCBI Taxonomy" id="40686"/>
    <lineage>
        <taxon>Eukaryota</taxon>
        <taxon>Viridiplantae</taxon>
        <taxon>Streptophyta</taxon>
        <taxon>Embryophyta</taxon>
        <taxon>Tracheophyta</taxon>
        <taxon>Spermatophyta</taxon>
        <taxon>Magnoliopsida</taxon>
        <taxon>eudicotyledons</taxon>
        <taxon>Gunneridae</taxon>
        <taxon>Pentapetalae</taxon>
        <taxon>rosids</taxon>
        <taxon>fabids</taxon>
        <taxon>Malpighiales</taxon>
        <taxon>Salicaceae</taxon>
        <taxon>Saliceae</taxon>
        <taxon>Salix</taxon>
    </lineage>
</organism>
<dbReference type="Pfam" id="PF00591">
    <property type="entry name" value="Glycos_transf_3"/>
    <property type="match status" value="1"/>
</dbReference>
<keyword evidence="4" id="KW-0328">Glycosyltransferase</keyword>
<dbReference type="GO" id="GO:0005829">
    <property type="term" value="C:cytosol"/>
    <property type="evidence" value="ECO:0007669"/>
    <property type="project" value="TreeGrafter"/>
</dbReference>
<dbReference type="GO" id="GO:0000162">
    <property type="term" value="P:L-tryptophan biosynthetic process"/>
    <property type="evidence" value="ECO:0007669"/>
    <property type="project" value="UniProtKB-KW"/>
</dbReference>
<evidence type="ECO:0000256" key="2">
    <source>
        <dbReference type="ARBA" id="ARBA00011948"/>
    </source>
</evidence>
<proteinExistence type="inferred from homology"/>
<keyword evidence="6" id="KW-0822">Tryptophan biosynthesis</keyword>
<evidence type="ECO:0000259" key="9">
    <source>
        <dbReference type="Pfam" id="PF00591"/>
    </source>
</evidence>
<dbReference type="InterPro" id="IPR005940">
    <property type="entry name" value="Anthranilate_Pribosyl_Tfrase"/>
</dbReference>
<dbReference type="PANTHER" id="PTHR43285">
    <property type="entry name" value="ANTHRANILATE PHOSPHORIBOSYLTRANSFERASE"/>
    <property type="match status" value="1"/>
</dbReference>
<evidence type="ECO:0000256" key="7">
    <source>
        <dbReference type="ARBA" id="ARBA00023141"/>
    </source>
</evidence>
<keyword evidence="7" id="KW-0057">Aromatic amino acid biosynthesis</keyword>
<dbReference type="InterPro" id="IPR035902">
    <property type="entry name" value="Nuc_phospho_transferase"/>
</dbReference>
<dbReference type="HAMAP" id="MF_00211">
    <property type="entry name" value="TrpD"/>
    <property type="match status" value="1"/>
</dbReference>
<feature type="domain" description="Glycosyl transferase family 3" evidence="9">
    <location>
        <begin position="195"/>
        <end position="444"/>
    </location>
</feature>
<protein>
    <recommendedName>
        <fullName evidence="2">anthranilate phosphoribosyltransferase</fullName>
        <ecNumber evidence="2">2.4.2.18</ecNumber>
    </recommendedName>
</protein>
<dbReference type="FunFam" id="3.40.1030.10:FF:000002">
    <property type="entry name" value="Anthranilate phosphoribosyltransferase"/>
    <property type="match status" value="1"/>
</dbReference>
<evidence type="ECO:0000256" key="1">
    <source>
        <dbReference type="ARBA" id="ARBA00004907"/>
    </source>
</evidence>
<dbReference type="InterPro" id="IPR000312">
    <property type="entry name" value="Glycosyl_Trfase_fam3"/>
</dbReference>
<accession>A0A6N2LLR8</accession>
<dbReference type="SUPFAM" id="SSF52418">
    <property type="entry name" value="Nucleoside phosphorylase/phosphoribosyltransferase catalytic domain"/>
    <property type="match status" value="1"/>
</dbReference>
<dbReference type="Gene3D" id="3.40.1030.10">
    <property type="entry name" value="Nucleoside phosphorylase/phosphoribosyltransferase catalytic domain"/>
    <property type="match status" value="1"/>
</dbReference>
<gene>
    <name evidence="10" type="ORF">SVIM_LOCUS206781</name>
</gene>
<comment type="similarity">
    <text evidence="8">Belongs to the anthranilate phosphoribosyltransferase family.</text>
</comment>
<evidence type="ECO:0000313" key="10">
    <source>
        <dbReference type="EMBL" id="VFU38211.1"/>
    </source>
</evidence>
<evidence type="ECO:0000256" key="6">
    <source>
        <dbReference type="ARBA" id="ARBA00022822"/>
    </source>
</evidence>
<comment type="pathway">
    <text evidence="1">Amino-acid biosynthesis; L-tryptophan biosynthesis; L-tryptophan from chorismate: step 2/5.</text>
</comment>
<name>A0A6N2LLR8_SALVM</name>
<dbReference type="AlphaFoldDB" id="A0A6N2LLR8"/>
<dbReference type="EMBL" id="CAADRP010001358">
    <property type="protein sequence ID" value="VFU38211.1"/>
    <property type="molecule type" value="Genomic_DNA"/>
</dbReference>
<sequence>MNNLTCSYLCSQTGYCCTTYNTPETFIGPCSLSLYCIEDKCLSFCLLHLQEKKESILVIFNQGFIRDISPEAAMAASLAATSLSLISQRPKSLVLEDKSCCFWARLSYYSKQSNIIRSRKGASLVSASLSGTSACTVPAFNELIESLINKVDLSESEAEASLDYLLDDASEALISAFLIVGLARAMFKHARKVADAVDIVGTGGDGANTVNISTGASILAAACGAKVAKQGNRSSSSACGSADVLEELGVVIDVDPEGVSRCVNEAGIGFMMSPKYHPAMKIVSPVRKKLKIKTIFNILGPMLNPASVPFAVVGVFHEDLVLKMAKALQRFGMKRALVVHSEGLDEMSPIGPGVVFEVTPEKISKFSFDPLDFGIPRCTLFDLQGGGPDYNADVLRRVLSGEKGAIADAIILNAAAALFVSGRASSLAEGVVLARETQLSGKALNTLNLWIEISNKVKEDSVAQVQA</sequence>
<dbReference type="EC" id="2.4.2.18" evidence="2"/>
<dbReference type="GO" id="GO:0004048">
    <property type="term" value="F:anthranilate phosphoribosyltransferase activity"/>
    <property type="evidence" value="ECO:0007669"/>
    <property type="project" value="UniProtKB-EC"/>
</dbReference>
<keyword evidence="5" id="KW-0808">Transferase</keyword>
<dbReference type="PANTHER" id="PTHR43285:SF2">
    <property type="entry name" value="ANTHRANILATE PHOSPHORIBOSYLTRANSFERASE"/>
    <property type="match status" value="1"/>
</dbReference>
<evidence type="ECO:0000256" key="8">
    <source>
        <dbReference type="ARBA" id="ARBA00061500"/>
    </source>
</evidence>
<evidence type="ECO:0000256" key="3">
    <source>
        <dbReference type="ARBA" id="ARBA00022605"/>
    </source>
</evidence>
<evidence type="ECO:0000256" key="5">
    <source>
        <dbReference type="ARBA" id="ARBA00022679"/>
    </source>
</evidence>
<reference evidence="10" key="1">
    <citation type="submission" date="2019-03" db="EMBL/GenBank/DDBJ databases">
        <authorList>
            <person name="Mank J."/>
            <person name="Almeida P."/>
        </authorList>
    </citation>
    <scope>NUCLEOTIDE SEQUENCE</scope>
    <source>
        <strain evidence="10">78183</strain>
    </source>
</reference>
<dbReference type="NCBIfam" id="TIGR01245">
    <property type="entry name" value="trpD"/>
    <property type="match status" value="1"/>
</dbReference>